<dbReference type="InterPro" id="IPR042097">
    <property type="entry name" value="Aminopeptidase_N-like_N_sf"/>
</dbReference>
<keyword evidence="6" id="KW-0031">Aminopeptidase</keyword>
<evidence type="ECO:0000313" key="15">
    <source>
        <dbReference type="Proteomes" id="UP000259273"/>
    </source>
</evidence>
<evidence type="ECO:0000256" key="8">
    <source>
        <dbReference type="ARBA" id="ARBA00022723"/>
    </source>
</evidence>
<dbReference type="SUPFAM" id="SSF63737">
    <property type="entry name" value="Leukotriene A4 hydrolase N-terminal domain"/>
    <property type="match status" value="1"/>
</dbReference>
<evidence type="ECO:0000313" key="14">
    <source>
        <dbReference type="EMBL" id="HAN29397.1"/>
    </source>
</evidence>
<dbReference type="GO" id="GO:0005615">
    <property type="term" value="C:extracellular space"/>
    <property type="evidence" value="ECO:0007669"/>
    <property type="project" value="TreeGrafter"/>
</dbReference>
<feature type="domain" description="Peptidase M1 membrane alanine aminopeptidase" evidence="12">
    <location>
        <begin position="278"/>
        <end position="488"/>
    </location>
</feature>
<keyword evidence="10" id="KW-0862">Zinc</keyword>
<dbReference type="EMBL" id="DMND01000227">
    <property type="protein sequence ID" value="HAN29397.1"/>
    <property type="molecule type" value="Genomic_DNA"/>
</dbReference>
<dbReference type="Pfam" id="PF17900">
    <property type="entry name" value="Peptidase_M1_N"/>
    <property type="match status" value="1"/>
</dbReference>
<dbReference type="Gene3D" id="1.10.390.10">
    <property type="entry name" value="Neutral Protease Domain 2"/>
    <property type="match status" value="1"/>
</dbReference>
<dbReference type="GO" id="GO:0005737">
    <property type="term" value="C:cytoplasm"/>
    <property type="evidence" value="ECO:0007669"/>
    <property type="project" value="TreeGrafter"/>
</dbReference>
<evidence type="ECO:0000259" key="12">
    <source>
        <dbReference type="Pfam" id="PF01433"/>
    </source>
</evidence>
<dbReference type="PRINTS" id="PR00756">
    <property type="entry name" value="ALADIPTASE"/>
</dbReference>
<dbReference type="GO" id="GO:0042277">
    <property type="term" value="F:peptide binding"/>
    <property type="evidence" value="ECO:0007669"/>
    <property type="project" value="TreeGrafter"/>
</dbReference>
<protein>
    <recommendedName>
        <fullName evidence="5">Aminopeptidase N</fullName>
        <ecNumber evidence="4">3.4.11.2</ecNumber>
    </recommendedName>
</protein>
<dbReference type="GO" id="GO:0016020">
    <property type="term" value="C:membrane"/>
    <property type="evidence" value="ECO:0007669"/>
    <property type="project" value="TreeGrafter"/>
</dbReference>
<proteinExistence type="inferred from homology"/>
<comment type="similarity">
    <text evidence="3">Belongs to the peptidase M1 family.</text>
</comment>
<dbReference type="PANTHER" id="PTHR11533">
    <property type="entry name" value="PROTEASE M1 ZINC METALLOPROTEASE"/>
    <property type="match status" value="1"/>
</dbReference>
<dbReference type="GO" id="GO:0006508">
    <property type="term" value="P:proteolysis"/>
    <property type="evidence" value="ECO:0007669"/>
    <property type="project" value="UniProtKB-KW"/>
</dbReference>
<feature type="domain" description="Aminopeptidase N-like N-terminal" evidence="13">
    <location>
        <begin position="161"/>
        <end position="234"/>
    </location>
</feature>
<keyword evidence="8" id="KW-0479">Metal-binding</keyword>
<evidence type="ECO:0000256" key="10">
    <source>
        <dbReference type="ARBA" id="ARBA00022833"/>
    </source>
</evidence>
<dbReference type="InterPro" id="IPR050344">
    <property type="entry name" value="Peptidase_M1_aminopeptidases"/>
</dbReference>
<dbReference type="InterPro" id="IPR045357">
    <property type="entry name" value="Aminopeptidase_N-like_N"/>
</dbReference>
<accession>A0A3C1KRW0</accession>
<dbReference type="GO" id="GO:0043171">
    <property type="term" value="P:peptide catabolic process"/>
    <property type="evidence" value="ECO:0007669"/>
    <property type="project" value="TreeGrafter"/>
</dbReference>
<dbReference type="EC" id="3.4.11.2" evidence="4"/>
<reference evidence="14 15" key="1">
    <citation type="journal article" date="2018" name="Nat. Biotechnol.">
        <title>A standardized bacterial taxonomy based on genome phylogeny substantially revises the tree of life.</title>
        <authorList>
            <person name="Parks D.H."/>
            <person name="Chuvochina M."/>
            <person name="Waite D.W."/>
            <person name="Rinke C."/>
            <person name="Skarshewski A."/>
            <person name="Chaumeil P.A."/>
            <person name="Hugenholtz P."/>
        </authorList>
    </citation>
    <scope>NUCLEOTIDE SEQUENCE [LARGE SCALE GENOMIC DNA]</scope>
    <source>
        <strain evidence="14">UBA9158</strain>
    </source>
</reference>
<keyword evidence="11" id="KW-0482">Metalloprotease</keyword>
<dbReference type="Pfam" id="PF01433">
    <property type="entry name" value="Peptidase_M1"/>
    <property type="match status" value="1"/>
</dbReference>
<evidence type="ECO:0000256" key="1">
    <source>
        <dbReference type="ARBA" id="ARBA00000098"/>
    </source>
</evidence>
<dbReference type="GO" id="GO:0008270">
    <property type="term" value="F:zinc ion binding"/>
    <property type="evidence" value="ECO:0007669"/>
    <property type="project" value="InterPro"/>
</dbReference>
<evidence type="ECO:0000256" key="2">
    <source>
        <dbReference type="ARBA" id="ARBA00001947"/>
    </source>
</evidence>
<dbReference type="GO" id="GO:0070006">
    <property type="term" value="F:metalloaminopeptidase activity"/>
    <property type="evidence" value="ECO:0007669"/>
    <property type="project" value="TreeGrafter"/>
</dbReference>
<evidence type="ECO:0000256" key="6">
    <source>
        <dbReference type="ARBA" id="ARBA00022438"/>
    </source>
</evidence>
<sequence>MLAVNTPPVNHRSAGEVECFSGGAMRNFCLVLVLGVLMSGCSRNPVVPPPESLQPGVSLALAEARAQRVTDIHYRVHLNVPEAAAEPIAGRTDIRFHLADAKQSLALDFRAESTALHTVEVNGATLPAVIDTEHVVLPASALQRGENRVVLEFTAGDSALNRKPDYLYTLFVPDRARTALPLFDQPDLKARWTLSLDLPASWEAIANGPRLAVVDAGERRLHRFAASEPISSYLFGFVAGRFQAATREWRGQEMTLLHRETDSDKLARNLDGIFRQHREAVAWLEDYTGVPFPFEKLDFALIPAFQYGGMEHVGAIQYRAELLLLDENPTDDDRLRRASLIAHEVAHMWFGNLVTMRWFNDVWTKEVFANFMAAKMVNPVFPEIDHELNFLLRHYPPAYAVDRSDGANPIRQQLANLNEAGQMYGPIIYNKAPIMMRQLESLLGAEAFRAGLAEYLQRFAYDNATWPALVGILDQRTRLDLAAWSDSWVHSAGFPDAAQQAEDPALFYGPQAVELAQMGQWAQLPPVARGRLLLNLFEAVLAGGVSPQAYAAELLPLVATEQNQLLLQTLLEQLGWLQQTLLPDVALARLQPELEAVLWQAIDTSADAGRTRLVFESLTRLARQPASLQRLYAVWSGESSLAGLTLAERDRIRLAERLAVALPEQADAIITQQLAQIQNPDNRRRLAFLAPALSADVAVRDAFFASLADPAQRATENWVVDAVGYLHHPLRIAHAERYIEPSLEWLQEIQVTGDIFFPSAWLQATLQYHHSPRAVGTVLRFLQERPGYNAQLRMKILQALDMPQRAMRLRQ</sequence>
<comment type="cofactor">
    <cofactor evidence="2">
        <name>Zn(2+)</name>
        <dbReference type="ChEBI" id="CHEBI:29105"/>
    </cofactor>
</comment>
<keyword evidence="7" id="KW-0645">Protease</keyword>
<dbReference type="GO" id="GO:0016285">
    <property type="term" value="F:alanyl aminopeptidase activity"/>
    <property type="evidence" value="ECO:0007669"/>
    <property type="project" value="UniProtKB-EC"/>
</dbReference>
<dbReference type="SUPFAM" id="SSF55486">
    <property type="entry name" value="Metalloproteases ('zincins'), catalytic domain"/>
    <property type="match status" value="1"/>
</dbReference>
<keyword evidence="9" id="KW-0378">Hydrolase</keyword>
<evidence type="ECO:0000259" key="13">
    <source>
        <dbReference type="Pfam" id="PF17900"/>
    </source>
</evidence>
<dbReference type="InterPro" id="IPR014782">
    <property type="entry name" value="Peptidase_M1_dom"/>
</dbReference>
<evidence type="ECO:0000256" key="4">
    <source>
        <dbReference type="ARBA" id="ARBA00012564"/>
    </source>
</evidence>
<evidence type="ECO:0000256" key="9">
    <source>
        <dbReference type="ARBA" id="ARBA00022801"/>
    </source>
</evidence>
<evidence type="ECO:0000256" key="5">
    <source>
        <dbReference type="ARBA" id="ARBA00015611"/>
    </source>
</evidence>
<dbReference type="InterPro" id="IPR001930">
    <property type="entry name" value="Peptidase_M1"/>
</dbReference>
<dbReference type="InterPro" id="IPR027268">
    <property type="entry name" value="Peptidase_M4/M1_CTD_sf"/>
</dbReference>
<dbReference type="PANTHER" id="PTHR11533:SF174">
    <property type="entry name" value="PUROMYCIN-SENSITIVE AMINOPEPTIDASE-RELATED"/>
    <property type="match status" value="1"/>
</dbReference>
<dbReference type="Gene3D" id="2.60.40.1730">
    <property type="entry name" value="tricorn interacting facor f3 domain"/>
    <property type="match status" value="1"/>
</dbReference>
<gene>
    <name evidence="14" type="ORF">DCP75_17065</name>
</gene>
<evidence type="ECO:0000256" key="11">
    <source>
        <dbReference type="ARBA" id="ARBA00023049"/>
    </source>
</evidence>
<dbReference type="AlphaFoldDB" id="A0A3C1KRW0"/>
<name>A0A3C1KRW0_9GAMM</name>
<evidence type="ECO:0000256" key="7">
    <source>
        <dbReference type="ARBA" id="ARBA00022670"/>
    </source>
</evidence>
<dbReference type="CDD" id="cd09602">
    <property type="entry name" value="M1_APN"/>
    <property type="match status" value="1"/>
</dbReference>
<evidence type="ECO:0000256" key="3">
    <source>
        <dbReference type="ARBA" id="ARBA00010136"/>
    </source>
</evidence>
<organism evidence="14 15">
    <name type="scientific">Haliea salexigens</name>
    <dbReference type="NCBI Taxonomy" id="287487"/>
    <lineage>
        <taxon>Bacteria</taxon>
        <taxon>Pseudomonadati</taxon>
        <taxon>Pseudomonadota</taxon>
        <taxon>Gammaproteobacteria</taxon>
        <taxon>Cellvibrionales</taxon>
        <taxon>Halieaceae</taxon>
        <taxon>Haliea</taxon>
    </lineage>
</organism>
<dbReference type="Proteomes" id="UP000259273">
    <property type="component" value="Unassembled WGS sequence"/>
</dbReference>
<comment type="catalytic activity">
    <reaction evidence="1">
        <text>Release of an N-terminal amino acid, Xaa-|-Yaa- from a peptide, amide or arylamide. Xaa is preferably Ala, but may be most amino acids including Pro (slow action). When a terminal hydrophobic residue is followed by a prolyl residue, the two may be released as an intact Xaa-Pro dipeptide.</text>
        <dbReference type="EC" id="3.4.11.2"/>
    </reaction>
</comment>
<dbReference type="STRING" id="1121937.GCA_000423125_01655"/>
<comment type="caution">
    <text evidence="14">The sequence shown here is derived from an EMBL/GenBank/DDBJ whole genome shotgun (WGS) entry which is preliminary data.</text>
</comment>